<proteinExistence type="predicted"/>
<evidence type="ECO:0000256" key="1">
    <source>
        <dbReference type="SAM" id="MobiDB-lite"/>
    </source>
</evidence>
<reference evidence="2 3" key="1">
    <citation type="journal article" date="2020" name="BMC Genomics">
        <title>Intraspecific diversification of the crop wild relative Brassica cretica Lam. using demographic model selection.</title>
        <authorList>
            <person name="Kioukis A."/>
            <person name="Michalopoulou V.A."/>
            <person name="Briers L."/>
            <person name="Pirintsos S."/>
            <person name="Studholme D.J."/>
            <person name="Pavlidis P."/>
            <person name="Sarris P.F."/>
        </authorList>
    </citation>
    <scope>NUCLEOTIDE SEQUENCE [LARGE SCALE GENOMIC DNA]</scope>
    <source>
        <strain evidence="3">cv. PFS-1207/04</strain>
    </source>
</reference>
<evidence type="ECO:0000313" key="3">
    <source>
        <dbReference type="Proteomes" id="UP000266723"/>
    </source>
</evidence>
<dbReference type="EMBL" id="QGKV02000832">
    <property type="protein sequence ID" value="KAF3544966.1"/>
    <property type="molecule type" value="Genomic_DNA"/>
</dbReference>
<sequence>MSNRLDRPVPSRPVPPRAEHLAGGSGPVPRGLRSRESRPSPVPPNCTGPYKPSRGLDAKRVQHDVSRRCRLLQ</sequence>
<accession>A0ABQ7C025</accession>
<gene>
    <name evidence="2" type="ORF">DY000_02002240</name>
</gene>
<evidence type="ECO:0000313" key="2">
    <source>
        <dbReference type="EMBL" id="KAF3544966.1"/>
    </source>
</evidence>
<comment type="caution">
    <text evidence="2">The sequence shown here is derived from an EMBL/GenBank/DDBJ whole genome shotgun (WGS) entry which is preliminary data.</text>
</comment>
<dbReference type="Proteomes" id="UP000266723">
    <property type="component" value="Unassembled WGS sequence"/>
</dbReference>
<name>A0ABQ7C025_BRACR</name>
<feature type="region of interest" description="Disordered" evidence="1">
    <location>
        <begin position="1"/>
        <end position="73"/>
    </location>
</feature>
<feature type="compositionally biased region" description="Basic and acidic residues" evidence="1">
    <location>
        <begin position="54"/>
        <end position="67"/>
    </location>
</feature>
<protein>
    <submittedName>
        <fullName evidence="2">Uncharacterized protein</fullName>
    </submittedName>
</protein>
<keyword evidence="3" id="KW-1185">Reference proteome</keyword>
<organism evidence="2 3">
    <name type="scientific">Brassica cretica</name>
    <name type="common">Mustard</name>
    <dbReference type="NCBI Taxonomy" id="69181"/>
    <lineage>
        <taxon>Eukaryota</taxon>
        <taxon>Viridiplantae</taxon>
        <taxon>Streptophyta</taxon>
        <taxon>Embryophyta</taxon>
        <taxon>Tracheophyta</taxon>
        <taxon>Spermatophyta</taxon>
        <taxon>Magnoliopsida</taxon>
        <taxon>eudicotyledons</taxon>
        <taxon>Gunneridae</taxon>
        <taxon>Pentapetalae</taxon>
        <taxon>rosids</taxon>
        <taxon>malvids</taxon>
        <taxon>Brassicales</taxon>
        <taxon>Brassicaceae</taxon>
        <taxon>Brassiceae</taxon>
        <taxon>Brassica</taxon>
    </lineage>
</organism>